<dbReference type="InterPro" id="IPR029463">
    <property type="entry name" value="Lys_MEP"/>
</dbReference>
<dbReference type="GO" id="GO:0004222">
    <property type="term" value="F:metalloendopeptidase activity"/>
    <property type="evidence" value="ECO:0007669"/>
    <property type="project" value="InterPro"/>
</dbReference>
<feature type="region of interest" description="Disordered" evidence="1">
    <location>
        <begin position="1"/>
        <end position="91"/>
    </location>
</feature>
<dbReference type="Proteomes" id="UP000494363">
    <property type="component" value="Unassembled WGS sequence"/>
</dbReference>
<evidence type="ECO:0000259" key="2">
    <source>
        <dbReference type="SMART" id="SM01351"/>
    </source>
</evidence>
<dbReference type="SUPFAM" id="SSF55486">
    <property type="entry name" value="Metalloproteases ('zincins'), catalytic domain"/>
    <property type="match status" value="1"/>
</dbReference>
<accession>A0A6J5EQE6</accession>
<feature type="compositionally biased region" description="Gly residues" evidence="1">
    <location>
        <begin position="264"/>
        <end position="294"/>
    </location>
</feature>
<organism evidence="3 4">
    <name type="scientific">Paraburkholderia humisilvae</name>
    <dbReference type="NCBI Taxonomy" id="627669"/>
    <lineage>
        <taxon>Bacteria</taxon>
        <taxon>Pseudomonadati</taxon>
        <taxon>Pseudomonadota</taxon>
        <taxon>Betaproteobacteria</taxon>
        <taxon>Burkholderiales</taxon>
        <taxon>Burkholderiaceae</taxon>
        <taxon>Paraburkholderia</taxon>
    </lineage>
</organism>
<feature type="region of interest" description="Disordered" evidence="1">
    <location>
        <begin position="177"/>
        <end position="314"/>
    </location>
</feature>
<feature type="compositionally biased region" description="Basic and acidic residues" evidence="1">
    <location>
        <begin position="81"/>
        <end position="91"/>
    </location>
</feature>
<feature type="compositionally biased region" description="Polar residues" evidence="1">
    <location>
        <begin position="38"/>
        <end position="56"/>
    </location>
</feature>
<protein>
    <recommendedName>
        <fullName evidence="2">Lysine-specific metallo-endopeptidase domain-containing protein</fullName>
    </recommendedName>
</protein>
<dbReference type="InterPro" id="IPR024079">
    <property type="entry name" value="MetalloPept_cat_dom_sf"/>
</dbReference>
<evidence type="ECO:0000313" key="3">
    <source>
        <dbReference type="EMBL" id="CAB3768104.1"/>
    </source>
</evidence>
<dbReference type="Pfam" id="PF14521">
    <property type="entry name" value="Aspzincin_M35"/>
    <property type="match status" value="1"/>
</dbReference>
<feature type="compositionally biased region" description="Basic and acidic residues" evidence="1">
    <location>
        <begin position="212"/>
        <end position="243"/>
    </location>
</feature>
<evidence type="ECO:0000256" key="1">
    <source>
        <dbReference type="SAM" id="MobiDB-lite"/>
    </source>
</evidence>
<reference evidence="3 4" key="1">
    <citation type="submission" date="2020-04" db="EMBL/GenBank/DDBJ databases">
        <authorList>
            <person name="De Canck E."/>
        </authorList>
    </citation>
    <scope>NUCLEOTIDE SEQUENCE [LARGE SCALE GENOMIC DNA]</scope>
    <source>
        <strain evidence="3 4">LMG 29542</strain>
    </source>
</reference>
<name>A0A6J5EQE6_9BURK</name>
<feature type="domain" description="Lysine-specific metallo-endopeptidase" evidence="2">
    <location>
        <begin position="349"/>
        <end position="478"/>
    </location>
</feature>
<evidence type="ECO:0000313" key="4">
    <source>
        <dbReference type="Proteomes" id="UP000494363"/>
    </source>
</evidence>
<feature type="compositionally biased region" description="Pro residues" evidence="1">
    <location>
        <begin position="19"/>
        <end position="28"/>
    </location>
</feature>
<proteinExistence type="predicted"/>
<gene>
    <name evidence="3" type="ORF">LMG29542_05780</name>
</gene>
<dbReference type="Gene3D" id="3.40.390.10">
    <property type="entry name" value="Collagenase (Catalytic Domain)"/>
    <property type="match status" value="1"/>
</dbReference>
<sequence>MQINGYRNTYAREGARDQAPPPLAPAPQPQMYTRAPGTRNNGNDDIDDATTSNAVQPQRHRQRPNAGTEPGGPIDDANGNHIRDRWDDSGSHIRDTWNDRTGVRAHEMWDTDGTHVRDAWSEQTGQHVHDTWAADGAHMRDSWDEQGNHLQEAWTAQGQYLRKAWNELTARVQDMLKRDNDNGTQPTNNRDKPVESSPTSPDDISQPAPDSDDTRTRSPHAGERHADRCETNPESHPVGDGRYGHGVAGPLGHGGPGPTNRGHSGPGGGGNGGGGGDGGGGGGGSMGPTGGAGPTGQMRNMGPAGDAASPRIDRGMGASQFSQAALNRLNSAPQNLMHILDLALKRLDKYGANDPELQQWFGKNADVNEIRRTLTRMQETLASGDYKISLDPGTRDGWEMAHVFPNDTTHTIHVRPHMLDAVFGKNTPEVTIAHELSHFNDISGTRDLKYGDWNALSLARTNSTAAMHNAENYGMFIRQVAQLPEVA</sequence>
<dbReference type="AlphaFoldDB" id="A0A6J5EQE6"/>
<dbReference type="SMART" id="SM01351">
    <property type="entry name" value="Aspzincin_M35"/>
    <property type="match status" value="1"/>
</dbReference>
<feature type="compositionally biased region" description="Gly residues" evidence="1">
    <location>
        <begin position="244"/>
        <end position="257"/>
    </location>
</feature>
<keyword evidence="4" id="KW-1185">Reference proteome</keyword>
<dbReference type="EMBL" id="CADIKH010000035">
    <property type="protein sequence ID" value="CAB3768104.1"/>
    <property type="molecule type" value="Genomic_DNA"/>
</dbReference>